<protein>
    <submittedName>
        <fullName evidence="1">30741_t:CDS:1</fullName>
    </submittedName>
</protein>
<sequence length="123" mass="13989">HSMSTLSEKLAGIVLPIDNFSSYLDFNGAINNVDLAKQNFQYAGEKLCDIWWQDHIYGKEVFIKYVDKQINPFNKVSDIMELDKNSLSNIQKSGNCAIMDDCLSNYSPNEKEMLNVLILCLSD</sequence>
<comment type="caution">
    <text evidence="1">The sequence shown here is derived from an EMBL/GenBank/DDBJ whole genome shotgun (WGS) entry which is preliminary data.</text>
</comment>
<reference evidence="1 2" key="1">
    <citation type="submission" date="2021-06" db="EMBL/GenBank/DDBJ databases">
        <authorList>
            <person name="Kallberg Y."/>
            <person name="Tangrot J."/>
            <person name="Rosling A."/>
        </authorList>
    </citation>
    <scope>NUCLEOTIDE SEQUENCE [LARGE SCALE GENOMIC DNA]</scope>
    <source>
        <strain evidence="1 2">120-4 pot B 10/14</strain>
    </source>
</reference>
<proteinExistence type="predicted"/>
<dbReference type="Proteomes" id="UP000789901">
    <property type="component" value="Unassembled WGS sequence"/>
</dbReference>
<feature type="non-terminal residue" evidence="1">
    <location>
        <position position="1"/>
    </location>
</feature>
<evidence type="ECO:0000313" key="1">
    <source>
        <dbReference type="EMBL" id="CAG8838891.1"/>
    </source>
</evidence>
<name>A0ABN7WS06_GIGMA</name>
<keyword evidence="2" id="KW-1185">Reference proteome</keyword>
<accession>A0ABN7WS06</accession>
<evidence type="ECO:0000313" key="2">
    <source>
        <dbReference type="Proteomes" id="UP000789901"/>
    </source>
</evidence>
<organism evidence="1 2">
    <name type="scientific">Gigaspora margarita</name>
    <dbReference type="NCBI Taxonomy" id="4874"/>
    <lineage>
        <taxon>Eukaryota</taxon>
        <taxon>Fungi</taxon>
        <taxon>Fungi incertae sedis</taxon>
        <taxon>Mucoromycota</taxon>
        <taxon>Glomeromycotina</taxon>
        <taxon>Glomeromycetes</taxon>
        <taxon>Diversisporales</taxon>
        <taxon>Gigasporaceae</taxon>
        <taxon>Gigaspora</taxon>
    </lineage>
</organism>
<feature type="non-terminal residue" evidence="1">
    <location>
        <position position="123"/>
    </location>
</feature>
<dbReference type="EMBL" id="CAJVQB010059233">
    <property type="protein sequence ID" value="CAG8838891.1"/>
    <property type="molecule type" value="Genomic_DNA"/>
</dbReference>
<gene>
    <name evidence="1" type="ORF">GMARGA_LOCUS34201</name>
</gene>